<keyword evidence="5" id="KW-0132">Cell division</keyword>
<evidence type="ECO:0000313" key="12">
    <source>
        <dbReference type="EMBL" id="SUO93303.1"/>
    </source>
</evidence>
<dbReference type="PANTHER" id="PTHR34981">
    <property type="entry name" value="CELL DIVISION PROTEIN ZAPA"/>
    <property type="match status" value="1"/>
</dbReference>
<evidence type="ECO:0000256" key="4">
    <source>
        <dbReference type="ARBA" id="ARBA00022490"/>
    </source>
</evidence>
<dbReference type="EMBL" id="UHIC01000001">
    <property type="protein sequence ID" value="SUO93303.1"/>
    <property type="molecule type" value="Genomic_DNA"/>
</dbReference>
<dbReference type="GO" id="GO:0000917">
    <property type="term" value="P:division septum assembly"/>
    <property type="evidence" value="ECO:0007669"/>
    <property type="project" value="UniProtKB-KW"/>
</dbReference>
<keyword evidence="8" id="KW-0131">Cell cycle</keyword>
<dbReference type="AlphaFoldDB" id="A0A380MN28"/>
<evidence type="ECO:0000256" key="10">
    <source>
        <dbReference type="ARBA" id="ARBA00026068"/>
    </source>
</evidence>
<gene>
    <name evidence="12" type="primary">zapA</name>
    <name evidence="12" type="ORF">NCTC13337_00152</name>
</gene>
<organism evidence="12 13">
    <name type="scientific">Suttonella ornithocola</name>
    <dbReference type="NCBI Taxonomy" id="279832"/>
    <lineage>
        <taxon>Bacteria</taxon>
        <taxon>Pseudomonadati</taxon>
        <taxon>Pseudomonadota</taxon>
        <taxon>Gammaproteobacteria</taxon>
        <taxon>Cardiobacteriales</taxon>
        <taxon>Cardiobacteriaceae</taxon>
        <taxon>Suttonella</taxon>
    </lineage>
</organism>
<proteinExistence type="inferred from homology"/>
<evidence type="ECO:0000256" key="7">
    <source>
        <dbReference type="ARBA" id="ARBA00023210"/>
    </source>
</evidence>
<keyword evidence="13" id="KW-1185">Reference proteome</keyword>
<evidence type="ECO:0000256" key="5">
    <source>
        <dbReference type="ARBA" id="ARBA00022618"/>
    </source>
</evidence>
<dbReference type="InterPro" id="IPR007838">
    <property type="entry name" value="Cell_div_ZapA-like"/>
</dbReference>
<comment type="similarity">
    <text evidence="2">Belongs to the ZapA family. Type 1 subfamily.</text>
</comment>
<dbReference type="GO" id="GO:0032153">
    <property type="term" value="C:cell division site"/>
    <property type="evidence" value="ECO:0007669"/>
    <property type="project" value="TreeGrafter"/>
</dbReference>
<dbReference type="Gene3D" id="3.30.160.880">
    <property type="entry name" value="Cell division protein ZapA protomer, N-terminal domain"/>
    <property type="match status" value="1"/>
</dbReference>
<evidence type="ECO:0000256" key="8">
    <source>
        <dbReference type="ARBA" id="ARBA00023306"/>
    </source>
</evidence>
<evidence type="ECO:0000256" key="3">
    <source>
        <dbReference type="ARBA" id="ARBA00015195"/>
    </source>
</evidence>
<dbReference type="GO" id="GO:0005829">
    <property type="term" value="C:cytosol"/>
    <property type="evidence" value="ECO:0007669"/>
    <property type="project" value="TreeGrafter"/>
</dbReference>
<evidence type="ECO:0000256" key="11">
    <source>
        <dbReference type="ARBA" id="ARBA00033158"/>
    </source>
</evidence>
<dbReference type="RefSeq" id="WP_072575674.1">
    <property type="nucleotide sequence ID" value="NZ_LWHB01000020.1"/>
</dbReference>
<protein>
    <recommendedName>
        <fullName evidence="3">Cell division protein ZapA</fullName>
    </recommendedName>
    <alternativeName>
        <fullName evidence="11">Z ring-associated protein ZapA</fullName>
    </alternativeName>
</protein>
<dbReference type="Pfam" id="PF05164">
    <property type="entry name" value="ZapA"/>
    <property type="match status" value="1"/>
</dbReference>
<comment type="subcellular location">
    <subcellularLocation>
        <location evidence="1">Cytoplasm</location>
    </subcellularLocation>
</comment>
<dbReference type="GO" id="GO:0043093">
    <property type="term" value="P:FtsZ-dependent cytokinesis"/>
    <property type="evidence" value="ECO:0007669"/>
    <property type="project" value="TreeGrafter"/>
</dbReference>
<keyword evidence="4" id="KW-0963">Cytoplasm</keyword>
<dbReference type="Proteomes" id="UP000254601">
    <property type="component" value="Unassembled WGS sequence"/>
</dbReference>
<keyword evidence="7" id="KW-0717">Septation</keyword>
<evidence type="ECO:0000256" key="6">
    <source>
        <dbReference type="ARBA" id="ARBA00023054"/>
    </source>
</evidence>
<keyword evidence="6" id="KW-0175">Coiled coil</keyword>
<dbReference type="SUPFAM" id="SSF102829">
    <property type="entry name" value="Cell division protein ZapA-like"/>
    <property type="match status" value="1"/>
</dbReference>
<sequence length="107" mass="12232">MSKQKMKITLQILENSYPLMCEPHERNLLIEAADKLNTHLQELRRENPRLPLERLLIMGGLQMTFDLLQEQQIFAKEVALVNEISGRLVSSLDMALSEEALSNGENV</sequence>
<dbReference type="InterPro" id="IPR036192">
    <property type="entry name" value="Cell_div_ZapA-like_sf"/>
</dbReference>
<evidence type="ECO:0000256" key="9">
    <source>
        <dbReference type="ARBA" id="ARBA00024910"/>
    </source>
</evidence>
<evidence type="ECO:0000256" key="1">
    <source>
        <dbReference type="ARBA" id="ARBA00004496"/>
    </source>
</evidence>
<dbReference type="GO" id="GO:0000921">
    <property type="term" value="P:septin ring assembly"/>
    <property type="evidence" value="ECO:0007669"/>
    <property type="project" value="TreeGrafter"/>
</dbReference>
<evidence type="ECO:0000313" key="13">
    <source>
        <dbReference type="Proteomes" id="UP000254601"/>
    </source>
</evidence>
<dbReference type="InterPro" id="IPR042233">
    <property type="entry name" value="Cell_div_ZapA_N"/>
</dbReference>
<reference evidence="12 13" key="1">
    <citation type="submission" date="2018-06" db="EMBL/GenBank/DDBJ databases">
        <authorList>
            <consortium name="Pathogen Informatics"/>
            <person name="Doyle S."/>
        </authorList>
    </citation>
    <scope>NUCLEOTIDE SEQUENCE [LARGE SCALE GENOMIC DNA]</scope>
    <source>
        <strain evidence="12 13">NCTC13337</strain>
    </source>
</reference>
<comment type="function">
    <text evidence="9">Activator of cell division through the inhibition of FtsZ GTPase activity, therefore promoting FtsZ assembly into bundles of protofilaments necessary for the formation of the division Z ring. It is recruited early at mid-cell but it is not essential for cell division.</text>
</comment>
<dbReference type="OrthoDB" id="5772359at2"/>
<evidence type="ECO:0000256" key="2">
    <source>
        <dbReference type="ARBA" id="ARBA00010074"/>
    </source>
</evidence>
<dbReference type="GO" id="GO:0030428">
    <property type="term" value="C:cell septum"/>
    <property type="evidence" value="ECO:0007669"/>
    <property type="project" value="TreeGrafter"/>
</dbReference>
<dbReference type="PANTHER" id="PTHR34981:SF1">
    <property type="entry name" value="CELL DIVISION PROTEIN ZAPA"/>
    <property type="match status" value="1"/>
</dbReference>
<name>A0A380MN28_9GAMM</name>
<accession>A0A380MN28</accession>
<comment type="subunit">
    <text evidence="10">Homodimer. Interacts with FtsZ.</text>
</comment>